<dbReference type="InterPro" id="IPR050900">
    <property type="entry name" value="Transposase_IS3/IS150/IS904"/>
</dbReference>
<feature type="domain" description="Integrase catalytic" evidence="1">
    <location>
        <begin position="103"/>
        <end position="262"/>
    </location>
</feature>
<comment type="caution">
    <text evidence="2">The sequence shown here is derived from an EMBL/GenBank/DDBJ whole genome shotgun (WGS) entry which is preliminary data.</text>
</comment>
<protein>
    <submittedName>
        <fullName evidence="2">IS3 family transposase</fullName>
    </submittedName>
</protein>
<dbReference type="PANTHER" id="PTHR46889:SF5">
    <property type="entry name" value="INTEGRASE PROTEIN"/>
    <property type="match status" value="1"/>
</dbReference>
<sequence length="268" mass="31388">MVQRGRNKKLWAEALGINRKNIYRQSRQVAKDLALKAQIETVHQEHPAYGHRRIAWHLGINHKRSQRVMALYQLRPPRRTSRHYSTRSSSRVSYPNLLKNLDQAKQPHQVWCSDLSRFVYRGTVWYLATIVDIATRQIVAHRIGKRHDSQLVLATLQNALSSGLKPTIFHSDQGNEFMAQRCTQYLEKQQIQVSVSDVASPWQNAFQESFFGRFKQEFGDFSRFDCVGELFEAIHHHIHYYNHQRIHTALKMPPTVFAQQTFPELCLQ</sequence>
<dbReference type="EMBL" id="DSRD01000268">
    <property type="protein sequence ID" value="HGW93471.1"/>
    <property type="molecule type" value="Genomic_DNA"/>
</dbReference>
<organism evidence="2">
    <name type="scientific">Oscillatoriales cyanobacterium SpSt-402</name>
    <dbReference type="NCBI Taxonomy" id="2282168"/>
    <lineage>
        <taxon>Bacteria</taxon>
        <taxon>Bacillati</taxon>
        <taxon>Cyanobacteriota</taxon>
        <taxon>Cyanophyceae</taxon>
        <taxon>Oscillatoriophycideae</taxon>
        <taxon>Oscillatoriales</taxon>
    </lineage>
</organism>
<dbReference type="GO" id="GO:0015074">
    <property type="term" value="P:DNA integration"/>
    <property type="evidence" value="ECO:0007669"/>
    <property type="project" value="InterPro"/>
</dbReference>
<dbReference type="SUPFAM" id="SSF53098">
    <property type="entry name" value="Ribonuclease H-like"/>
    <property type="match status" value="1"/>
</dbReference>
<dbReference type="Gene3D" id="3.30.420.10">
    <property type="entry name" value="Ribonuclease H-like superfamily/Ribonuclease H"/>
    <property type="match status" value="1"/>
</dbReference>
<dbReference type="Pfam" id="PF00665">
    <property type="entry name" value="rve"/>
    <property type="match status" value="1"/>
</dbReference>
<dbReference type="PANTHER" id="PTHR46889">
    <property type="entry name" value="TRANSPOSASE INSF FOR INSERTION SEQUENCE IS3B-RELATED"/>
    <property type="match status" value="1"/>
</dbReference>
<dbReference type="InterPro" id="IPR036397">
    <property type="entry name" value="RNaseH_sf"/>
</dbReference>
<dbReference type="InterPro" id="IPR012337">
    <property type="entry name" value="RNaseH-like_sf"/>
</dbReference>
<dbReference type="GO" id="GO:0003676">
    <property type="term" value="F:nucleic acid binding"/>
    <property type="evidence" value="ECO:0007669"/>
    <property type="project" value="InterPro"/>
</dbReference>
<dbReference type="PROSITE" id="PS50994">
    <property type="entry name" value="INTEGRASE"/>
    <property type="match status" value="1"/>
</dbReference>
<proteinExistence type="predicted"/>
<evidence type="ECO:0000259" key="1">
    <source>
        <dbReference type="PROSITE" id="PS50994"/>
    </source>
</evidence>
<dbReference type="AlphaFoldDB" id="A0A832M4N3"/>
<dbReference type="NCBIfam" id="NF033516">
    <property type="entry name" value="transpos_IS3"/>
    <property type="match status" value="1"/>
</dbReference>
<dbReference type="InterPro" id="IPR001584">
    <property type="entry name" value="Integrase_cat-core"/>
</dbReference>
<name>A0A832M4N3_9CYAN</name>
<accession>A0A832M4N3</accession>
<reference evidence="2" key="1">
    <citation type="journal article" date="2020" name="mSystems">
        <title>Genome- and Community-Level Interaction Insights into Carbon Utilization and Element Cycling Functions of Hydrothermarchaeota in Hydrothermal Sediment.</title>
        <authorList>
            <person name="Zhou Z."/>
            <person name="Liu Y."/>
            <person name="Xu W."/>
            <person name="Pan J."/>
            <person name="Luo Z.H."/>
            <person name="Li M."/>
        </authorList>
    </citation>
    <scope>NUCLEOTIDE SEQUENCE [LARGE SCALE GENOMIC DNA]</scope>
    <source>
        <strain evidence="2">SpSt-402</strain>
    </source>
</reference>
<evidence type="ECO:0000313" key="2">
    <source>
        <dbReference type="EMBL" id="HGW93471.1"/>
    </source>
</evidence>
<gene>
    <name evidence="2" type="ORF">ENR47_04185</name>
</gene>
<dbReference type="InterPro" id="IPR048020">
    <property type="entry name" value="Transpos_IS3"/>
</dbReference>
<dbReference type="Pfam" id="PF13333">
    <property type="entry name" value="rve_2"/>
    <property type="match status" value="1"/>
</dbReference>